<protein>
    <submittedName>
        <fullName evidence="2">HEAT repeat domain-containing protein</fullName>
    </submittedName>
</protein>
<dbReference type="PANTHER" id="PTHR12697">
    <property type="entry name" value="PBS LYASE HEAT-LIKE PROTEIN"/>
    <property type="match status" value="1"/>
</dbReference>
<evidence type="ECO:0000313" key="3">
    <source>
        <dbReference type="Proteomes" id="UP001575105"/>
    </source>
</evidence>
<organism evidence="2 3">
    <name type="scientific">Natronomicrosphaera hydrolytica</name>
    <dbReference type="NCBI Taxonomy" id="3242702"/>
    <lineage>
        <taxon>Bacteria</taxon>
        <taxon>Pseudomonadati</taxon>
        <taxon>Planctomycetota</taxon>
        <taxon>Phycisphaerae</taxon>
        <taxon>Phycisphaerales</taxon>
        <taxon>Phycisphaeraceae</taxon>
        <taxon>Natronomicrosphaera</taxon>
    </lineage>
</organism>
<accession>A0ABV4U9N8</accession>
<evidence type="ECO:0000313" key="2">
    <source>
        <dbReference type="EMBL" id="MFA9480007.1"/>
    </source>
</evidence>
<dbReference type="InterPro" id="IPR016024">
    <property type="entry name" value="ARM-type_fold"/>
</dbReference>
<name>A0ABV4U9N8_9BACT</name>
<sequence>MAHMSCPTIPDANAQHTQQAEVNPNGWLENWWSWVHWWEANQLSKVEVPDIAASPEEWRADAVRALLEATEAVDTRLVAEAALALGKVGAGEATARLIELTSHPNPEVRQVAWLGLGLLDDGAARGHMLDPDLPSAFNNEDDLGAWVVAVGLMTDPPDEVLQRLHQVMTTSRSVEAQRLAAWAIRIHNPPGTVELMEQVVRESGDAQLVSEAILAIGQNQDEANEQLLSDIYLDLGQANRIHSLPRLHRLHIRQVGGAYQTHGEYAPPIVGIRHAAAMALAFYDEADDYERSLARRNLLRSFSEVPQEQRDQLRGDPGRYPFYDRRWFHGTLVRQDRGASEVRFGLVSLGQIGGSSDVDLFMDVMAMRYTYEHLRRRERPLDPNRAMAAIGLGLLAERGVALAADDLAHRHDRAVREQRRPLQRLERYLNDRSETTEFRSACALALGLSKHPLANEILREAAGRVRPDEALLTGHIILALGMHRDPVVLQLASNMGLTPVEEVDVDQLHEDVSGSTRVSVLAQRAAIMGVGLLGEEEAGPLLLSAFTRERYISQTVVRSLKWSGHYDITPGLIALLDSDDAHLQQLAAWSLGELLEPARVSRLQRLMQDVNFTLPNYRSFSREGGYESSLRRRAREGLVYRFRAYAAPYMHERLLYGTGVFWH</sequence>
<reference evidence="2 3" key="1">
    <citation type="submission" date="2024-08" db="EMBL/GenBank/DDBJ databases">
        <title>Whole-genome sequencing of halo(alkali)philic microorganisms from hypersaline lakes.</title>
        <authorList>
            <person name="Sorokin D.Y."/>
            <person name="Merkel A.Y."/>
            <person name="Messina E."/>
            <person name="Yakimov M."/>
        </authorList>
    </citation>
    <scope>NUCLEOTIDE SEQUENCE [LARGE SCALE GENOMIC DNA]</scope>
    <source>
        <strain evidence="2 3">AB-hyl4</strain>
    </source>
</reference>
<evidence type="ECO:0000256" key="1">
    <source>
        <dbReference type="SAM" id="MobiDB-lite"/>
    </source>
</evidence>
<dbReference type="RefSeq" id="WP_425346933.1">
    <property type="nucleotide sequence ID" value="NZ_JBGUBD010000014.1"/>
</dbReference>
<dbReference type="SMART" id="SM00567">
    <property type="entry name" value="EZ_HEAT"/>
    <property type="match status" value="6"/>
</dbReference>
<dbReference type="SUPFAM" id="SSF48371">
    <property type="entry name" value="ARM repeat"/>
    <property type="match status" value="2"/>
</dbReference>
<dbReference type="PANTHER" id="PTHR12697:SF5">
    <property type="entry name" value="DEOXYHYPUSINE HYDROXYLASE"/>
    <property type="match status" value="1"/>
</dbReference>
<comment type="caution">
    <text evidence="2">The sequence shown here is derived from an EMBL/GenBank/DDBJ whole genome shotgun (WGS) entry which is preliminary data.</text>
</comment>
<dbReference type="InterPro" id="IPR004155">
    <property type="entry name" value="PBS_lyase_HEAT"/>
</dbReference>
<gene>
    <name evidence="2" type="ORF">ACERK3_17140</name>
</gene>
<dbReference type="Proteomes" id="UP001575105">
    <property type="component" value="Unassembled WGS sequence"/>
</dbReference>
<dbReference type="EMBL" id="JBGUBD010000014">
    <property type="protein sequence ID" value="MFA9480007.1"/>
    <property type="molecule type" value="Genomic_DNA"/>
</dbReference>
<dbReference type="Gene3D" id="1.25.10.10">
    <property type="entry name" value="Leucine-rich Repeat Variant"/>
    <property type="match status" value="2"/>
</dbReference>
<feature type="region of interest" description="Disordered" evidence="1">
    <location>
        <begin position="1"/>
        <end position="20"/>
    </location>
</feature>
<dbReference type="InterPro" id="IPR011989">
    <property type="entry name" value="ARM-like"/>
</dbReference>
<proteinExistence type="predicted"/>
<keyword evidence="3" id="KW-1185">Reference proteome</keyword>